<evidence type="ECO:0000256" key="1">
    <source>
        <dbReference type="SAM" id="MobiDB-lite"/>
    </source>
</evidence>
<comment type="caution">
    <text evidence="2">The sequence shown here is derived from an EMBL/GenBank/DDBJ whole genome shotgun (WGS) entry which is preliminary data.</text>
</comment>
<accession>A0A4R6J9K7</accession>
<reference evidence="2 3" key="1">
    <citation type="submission" date="2019-03" db="EMBL/GenBank/DDBJ databases">
        <title>Sequencing the genomes of 1000 actinobacteria strains.</title>
        <authorList>
            <person name="Klenk H.-P."/>
        </authorList>
    </citation>
    <scope>NUCLEOTIDE SEQUENCE [LARGE SCALE GENOMIC DNA]</scope>
    <source>
        <strain evidence="2 3">DSM 43805</strain>
    </source>
</reference>
<dbReference type="AlphaFoldDB" id="A0A4R6J9K7"/>
<gene>
    <name evidence="2" type="ORF">C8E87_6526</name>
</gene>
<feature type="compositionally biased region" description="Basic residues" evidence="1">
    <location>
        <begin position="161"/>
        <end position="193"/>
    </location>
</feature>
<sequence>MRSPRAAPRARHLKPRIGLGERWIAGPLRPTASLLRRRNTFAVLRRNRSAVLRRNAFAVLRRNRSAVLRRNAFAVLRRNGSAVLRRDATAVLLRNGARDLSAPLRRNLAAVVTIGGRFRRRRSAARLSGGTTLGALIGALRRRGAARRCRGGGRRGGSGRARGRGLLRRRRLDRGRRGLARRGLGRSPRRHGRRTIDRRGGHRGRADHPGGRGGGVCADHPRRGGRFRLLDHARDGRRLLFADDPGRGGRRGLADNPGAVVELGLRVVVGRRRPGAGSGGCPFGPALVGAAGRRRLSSPAFGAGDRRRFFDPALLGVEAGRLVVGGPALATDRHAVVPGRAAAIGDDLAFDGARRALVEDLAVDRARLLARRNPATAVVGLGGPLTALVEVAIEVTARFGPFGVFAAVTAALVVVAAPLVPAVDRQLVPDHRGAFAGPAYPLVGVRGAAALVVLVRVVTPARGVGAAIRIVLRHPGPPAGGGRGGAILLGPANTRRLRPRRVRPLRFGPLRRGPLRSGSRRPGSLRLRARRLLRPPLTPPAGRALLVVAAADGFHTGVRPVPVRLQVAVIERLVDVVVRVVPVVTPCVCRVGRVEVGPQLGPVEVDLVEVVAGQVGLGRVDRHEVGVVEPARPLRVERGLRLGRLPAGAAGGAALTACGQLVDRAAGAAAAAGRNHRIRDVASLVLALLHDRRVGDDGILRVLLFPVFVVLEAHTVVPGACVRRQGRCRSPHRRMPRPPIVTRARMVGFHAVDVEG</sequence>
<feature type="compositionally biased region" description="Basic and acidic residues" evidence="1">
    <location>
        <begin position="194"/>
        <end position="210"/>
    </location>
</feature>
<feature type="region of interest" description="Disordered" evidence="1">
    <location>
        <begin position="147"/>
        <end position="222"/>
    </location>
</feature>
<evidence type="ECO:0000313" key="2">
    <source>
        <dbReference type="EMBL" id="TDO31116.1"/>
    </source>
</evidence>
<keyword evidence="3" id="KW-1185">Reference proteome</keyword>
<proteinExistence type="predicted"/>
<dbReference type="EMBL" id="SNWR01000002">
    <property type="protein sequence ID" value="TDO31116.1"/>
    <property type="molecule type" value="Genomic_DNA"/>
</dbReference>
<dbReference type="Proteomes" id="UP000294901">
    <property type="component" value="Unassembled WGS sequence"/>
</dbReference>
<protein>
    <submittedName>
        <fullName evidence="2">Uncharacterized protein</fullName>
    </submittedName>
</protein>
<evidence type="ECO:0000313" key="3">
    <source>
        <dbReference type="Proteomes" id="UP000294901"/>
    </source>
</evidence>
<name>A0A4R6J9K7_9ACTN</name>
<organism evidence="2 3">
    <name type="scientific">Paractinoplanes brasiliensis</name>
    <dbReference type="NCBI Taxonomy" id="52695"/>
    <lineage>
        <taxon>Bacteria</taxon>
        <taxon>Bacillati</taxon>
        <taxon>Actinomycetota</taxon>
        <taxon>Actinomycetes</taxon>
        <taxon>Micromonosporales</taxon>
        <taxon>Micromonosporaceae</taxon>
        <taxon>Paractinoplanes</taxon>
    </lineage>
</organism>